<organism evidence="1 2">
    <name type="scientific">Fusarium solani subsp. cucurbitae</name>
    <name type="common">Neocosmosporum cucurbitae</name>
    <dbReference type="NCBI Taxonomy" id="2747967"/>
    <lineage>
        <taxon>Eukaryota</taxon>
        <taxon>Fungi</taxon>
        <taxon>Dikarya</taxon>
        <taxon>Ascomycota</taxon>
        <taxon>Pezizomycotina</taxon>
        <taxon>Sordariomycetes</taxon>
        <taxon>Hypocreomycetidae</taxon>
        <taxon>Hypocreales</taxon>
        <taxon>Nectriaceae</taxon>
        <taxon>Fusarium</taxon>
        <taxon>Fusarium solani species complex</taxon>
    </lineage>
</organism>
<reference evidence="1" key="1">
    <citation type="submission" date="2021-11" db="EMBL/GenBank/DDBJ databases">
        <title>Fusarium solani-melongenae Genome sequencing and assembly.</title>
        <authorList>
            <person name="Xie S."/>
            <person name="Huang L."/>
            <person name="Zhang X."/>
        </authorList>
    </citation>
    <scope>NUCLEOTIDE SEQUENCE</scope>
    <source>
        <strain evidence="1">CRI 24-3</strain>
    </source>
</reference>
<accession>A0ACD3ZNS1</accession>
<dbReference type="Proteomes" id="UP000830768">
    <property type="component" value="Chromosome 12"/>
</dbReference>
<gene>
    <name evidence="1" type="ORF">LCI18_013777</name>
</gene>
<evidence type="ECO:0000313" key="2">
    <source>
        <dbReference type="Proteomes" id="UP000830768"/>
    </source>
</evidence>
<evidence type="ECO:0000313" key="1">
    <source>
        <dbReference type="EMBL" id="UPL02843.1"/>
    </source>
</evidence>
<protein>
    <submittedName>
        <fullName evidence="1">Uncharacterized protein</fullName>
    </submittedName>
</protein>
<dbReference type="EMBL" id="CP090040">
    <property type="protein sequence ID" value="UPL02843.1"/>
    <property type="molecule type" value="Genomic_DNA"/>
</dbReference>
<name>A0ACD3ZNS1_FUSSC</name>
<proteinExistence type="predicted"/>
<sequence>MARYARLSDVPQQVDDDRNLITLRIDLHYLFDQRRFAFVVKQPRESDSLQVVTHVLCAQGSTELISLYHNRLPQPLSGISTELLFTRFAWSLFDNKTFPFLQGLQSYKVLVYDLSTSQYSTKDLKAGKIWDAAVLFQPYPQSRNPSPRKRTNDEISKGNADTEMGWSTDDDVSSGEGDYPPRGRYRRRCMERDSSFEEPSQLAGSTSSASPPTSQDVLKLDLEEPSPMTSDPEPKRALDSSNLVLHLEKGRDGRDGLWGGDT</sequence>
<keyword evidence="2" id="KW-1185">Reference proteome</keyword>